<evidence type="ECO:0000256" key="1">
    <source>
        <dbReference type="ARBA" id="ARBA00004442"/>
    </source>
</evidence>
<dbReference type="Pfam" id="PF07980">
    <property type="entry name" value="SusD_RagB"/>
    <property type="match status" value="1"/>
</dbReference>
<comment type="similarity">
    <text evidence="2">Belongs to the SusD family.</text>
</comment>
<feature type="domain" description="RagB/SusD" evidence="7">
    <location>
        <begin position="328"/>
        <end position="509"/>
    </location>
</feature>
<sequence length="509" mass="56802">MMIFKNYKIKSAICLSMIITLFSFSCADLEEDPGQSQLSPQALTNVEALRGVIAATYRVAFNAVRWSEFHLAAYGGDDITTESSVTSGNKEDFRDSDWRTQTDGVDRVIKAYLESYRIIANANVAINAQENIVDGDKDEIDRLLGEAYFLRAYAYMHLTRTYGRVPIVTTLGSVEQPAKASFDEIYTLMENDLLKAEALLPDTYPGIVATGTRPSKGAAKAFLARLYMHWAGFPINDNSKYALAAEKAGEVVNGDYGYALASSIKSMWTIDGRFAHDEGVFTFVACLTCMDNLGNRTVGRLGLPAEAGGWTETFGEIAYYEDMEAAAITDGTQSRFEDTYVHERILRGSGPYGSDWREWIDPHPVLRKVAGSESTVWNSTNADINRYVMRYADVLLMYAEASGRSGNVTADSWKALNEVRRRAGATVDLTSADGPIEELAYTERKWELCGEYERWHDLVRMQRFTDPNHVRRSSIEPVDVVNNRTPADSGEYLYFTPIPRGAKDVNPNL</sequence>
<evidence type="ECO:0000313" key="10">
    <source>
        <dbReference type="Proteomes" id="UP000636004"/>
    </source>
</evidence>
<evidence type="ECO:0000256" key="4">
    <source>
        <dbReference type="ARBA" id="ARBA00023136"/>
    </source>
</evidence>
<dbReference type="Proteomes" id="UP000636004">
    <property type="component" value="Unassembled WGS sequence"/>
</dbReference>
<keyword evidence="5" id="KW-0998">Cell outer membrane</keyword>
<proteinExistence type="inferred from homology"/>
<gene>
    <name evidence="9" type="ORF">GCM10007028_19270</name>
</gene>
<evidence type="ECO:0000259" key="7">
    <source>
        <dbReference type="Pfam" id="PF07980"/>
    </source>
</evidence>
<keyword evidence="10" id="KW-1185">Reference proteome</keyword>
<dbReference type="Pfam" id="PF14322">
    <property type="entry name" value="SusD-like_3"/>
    <property type="match status" value="1"/>
</dbReference>
<evidence type="ECO:0000256" key="2">
    <source>
        <dbReference type="ARBA" id="ARBA00006275"/>
    </source>
</evidence>
<dbReference type="EMBL" id="BMWZ01000004">
    <property type="protein sequence ID" value="GGZ81790.1"/>
    <property type="molecule type" value="Genomic_DNA"/>
</dbReference>
<evidence type="ECO:0000259" key="8">
    <source>
        <dbReference type="Pfam" id="PF14322"/>
    </source>
</evidence>
<feature type="signal peptide" evidence="6">
    <location>
        <begin position="1"/>
        <end position="27"/>
    </location>
</feature>
<comment type="subcellular location">
    <subcellularLocation>
        <location evidence="1">Cell outer membrane</location>
    </subcellularLocation>
</comment>
<dbReference type="InterPro" id="IPR012944">
    <property type="entry name" value="SusD_RagB_dom"/>
</dbReference>
<dbReference type="RefSeq" id="WP_189360582.1">
    <property type="nucleotide sequence ID" value="NZ_BMWZ01000004.1"/>
</dbReference>
<evidence type="ECO:0000313" key="9">
    <source>
        <dbReference type="EMBL" id="GGZ81790.1"/>
    </source>
</evidence>
<dbReference type="InterPro" id="IPR011990">
    <property type="entry name" value="TPR-like_helical_dom_sf"/>
</dbReference>
<reference evidence="9" key="1">
    <citation type="journal article" date="2014" name="Int. J. Syst. Evol. Microbiol.">
        <title>Complete genome sequence of Corynebacterium casei LMG S-19264T (=DSM 44701T), isolated from a smear-ripened cheese.</title>
        <authorList>
            <consortium name="US DOE Joint Genome Institute (JGI-PGF)"/>
            <person name="Walter F."/>
            <person name="Albersmeier A."/>
            <person name="Kalinowski J."/>
            <person name="Ruckert C."/>
        </authorList>
    </citation>
    <scope>NUCLEOTIDE SEQUENCE</scope>
    <source>
        <strain evidence="9">KCTC 12710</strain>
    </source>
</reference>
<evidence type="ECO:0000256" key="3">
    <source>
        <dbReference type="ARBA" id="ARBA00022729"/>
    </source>
</evidence>
<dbReference type="InterPro" id="IPR033985">
    <property type="entry name" value="SusD-like_N"/>
</dbReference>
<organism evidence="9 10">
    <name type="scientific">Algibacter mikhailovii</name>
    <dbReference type="NCBI Taxonomy" id="425498"/>
    <lineage>
        <taxon>Bacteria</taxon>
        <taxon>Pseudomonadati</taxon>
        <taxon>Bacteroidota</taxon>
        <taxon>Flavobacteriia</taxon>
        <taxon>Flavobacteriales</taxon>
        <taxon>Flavobacteriaceae</taxon>
        <taxon>Algibacter</taxon>
    </lineage>
</organism>
<name>A0A918R0V2_9FLAO</name>
<reference evidence="9" key="2">
    <citation type="submission" date="2020-09" db="EMBL/GenBank/DDBJ databases">
        <authorList>
            <person name="Sun Q."/>
            <person name="Kim S."/>
        </authorList>
    </citation>
    <scope>NUCLEOTIDE SEQUENCE</scope>
    <source>
        <strain evidence="9">KCTC 12710</strain>
    </source>
</reference>
<dbReference type="Gene3D" id="1.25.40.390">
    <property type="match status" value="1"/>
</dbReference>
<feature type="chain" id="PRO_5037265691" evidence="6">
    <location>
        <begin position="28"/>
        <end position="509"/>
    </location>
</feature>
<feature type="domain" description="SusD-like N-terminal" evidence="8">
    <location>
        <begin position="69"/>
        <end position="228"/>
    </location>
</feature>
<dbReference type="GO" id="GO:0009279">
    <property type="term" value="C:cell outer membrane"/>
    <property type="evidence" value="ECO:0007669"/>
    <property type="project" value="UniProtKB-SubCell"/>
</dbReference>
<dbReference type="CDD" id="cd08977">
    <property type="entry name" value="SusD"/>
    <property type="match status" value="1"/>
</dbReference>
<dbReference type="AlphaFoldDB" id="A0A918R0V2"/>
<comment type="caution">
    <text evidence="9">The sequence shown here is derived from an EMBL/GenBank/DDBJ whole genome shotgun (WGS) entry which is preliminary data.</text>
</comment>
<dbReference type="SUPFAM" id="SSF48452">
    <property type="entry name" value="TPR-like"/>
    <property type="match status" value="1"/>
</dbReference>
<protein>
    <submittedName>
        <fullName evidence="9">Membrane protein</fullName>
    </submittedName>
</protein>
<accession>A0A918R0V2</accession>
<keyword evidence="4" id="KW-0472">Membrane</keyword>
<keyword evidence="3 6" id="KW-0732">Signal</keyword>
<evidence type="ECO:0000256" key="6">
    <source>
        <dbReference type="SAM" id="SignalP"/>
    </source>
</evidence>
<dbReference type="PROSITE" id="PS51257">
    <property type="entry name" value="PROKAR_LIPOPROTEIN"/>
    <property type="match status" value="1"/>
</dbReference>
<evidence type="ECO:0000256" key="5">
    <source>
        <dbReference type="ARBA" id="ARBA00023237"/>
    </source>
</evidence>